<comment type="caution">
    <text evidence="2">The sequence shown here is derived from an EMBL/GenBank/DDBJ whole genome shotgun (WGS) entry which is preliminary data.</text>
</comment>
<dbReference type="Proteomes" id="UP001153269">
    <property type="component" value="Unassembled WGS sequence"/>
</dbReference>
<gene>
    <name evidence="2" type="ORF">PLEPLA_LOCUS33053</name>
</gene>
<dbReference type="SUPFAM" id="SSF47473">
    <property type="entry name" value="EF-hand"/>
    <property type="match status" value="1"/>
</dbReference>
<dbReference type="Gene3D" id="1.10.238.110">
    <property type="entry name" value="Diacylglycerol kinase alpha"/>
    <property type="match status" value="1"/>
</dbReference>
<sequence length="83" mass="9291">MGDGSWVCLSPAEFNQLQQYSEYSSKKLKDVLDEFHGDGVLSKYNPEHWNLLALKNTLTSISSPAPNLHYLILSLSAALPRLK</sequence>
<dbReference type="InterPro" id="IPR029477">
    <property type="entry name" value="DAG_kinase_typeI_N"/>
</dbReference>
<dbReference type="InterPro" id="IPR011992">
    <property type="entry name" value="EF-hand-dom_pair"/>
</dbReference>
<keyword evidence="3" id="KW-1185">Reference proteome</keyword>
<evidence type="ECO:0000313" key="3">
    <source>
        <dbReference type="Proteomes" id="UP001153269"/>
    </source>
</evidence>
<organism evidence="2 3">
    <name type="scientific">Pleuronectes platessa</name>
    <name type="common">European plaice</name>
    <dbReference type="NCBI Taxonomy" id="8262"/>
    <lineage>
        <taxon>Eukaryota</taxon>
        <taxon>Metazoa</taxon>
        <taxon>Chordata</taxon>
        <taxon>Craniata</taxon>
        <taxon>Vertebrata</taxon>
        <taxon>Euteleostomi</taxon>
        <taxon>Actinopterygii</taxon>
        <taxon>Neopterygii</taxon>
        <taxon>Teleostei</taxon>
        <taxon>Neoteleostei</taxon>
        <taxon>Acanthomorphata</taxon>
        <taxon>Carangaria</taxon>
        <taxon>Pleuronectiformes</taxon>
        <taxon>Pleuronectoidei</taxon>
        <taxon>Pleuronectidae</taxon>
        <taxon>Pleuronectes</taxon>
    </lineage>
</organism>
<dbReference type="EMBL" id="CADEAL010003624">
    <property type="protein sequence ID" value="CAB1445322.1"/>
    <property type="molecule type" value="Genomic_DNA"/>
</dbReference>
<name>A0A9N7V9E2_PLEPL</name>
<proteinExistence type="predicted"/>
<feature type="domain" description="Diacylglycerol kinase type I N-terminal" evidence="1">
    <location>
        <begin position="5"/>
        <end position="48"/>
    </location>
</feature>
<evidence type="ECO:0000313" key="2">
    <source>
        <dbReference type="EMBL" id="CAB1445322.1"/>
    </source>
</evidence>
<protein>
    <recommendedName>
        <fullName evidence="1">Diacylglycerol kinase type I N-terminal domain-containing protein</fullName>
    </recommendedName>
</protein>
<evidence type="ECO:0000259" key="1">
    <source>
        <dbReference type="Pfam" id="PF14513"/>
    </source>
</evidence>
<dbReference type="InterPro" id="IPR038199">
    <property type="entry name" value="DGK_typeI_N_sf"/>
</dbReference>
<accession>A0A9N7V9E2</accession>
<reference evidence="2" key="1">
    <citation type="submission" date="2020-03" db="EMBL/GenBank/DDBJ databases">
        <authorList>
            <person name="Weist P."/>
        </authorList>
    </citation>
    <scope>NUCLEOTIDE SEQUENCE</scope>
</reference>
<dbReference type="Pfam" id="PF14513">
    <property type="entry name" value="DAG_kinase_N"/>
    <property type="match status" value="1"/>
</dbReference>
<dbReference type="AlphaFoldDB" id="A0A9N7V9E2"/>